<dbReference type="RefSeq" id="WP_157423502.1">
    <property type="nucleotide sequence ID" value="NZ_BAAANI010000008.1"/>
</dbReference>
<comment type="caution">
    <text evidence="1">The sequence shown here is derived from an EMBL/GenBank/DDBJ whole genome shotgun (WGS) entry which is preliminary data.</text>
</comment>
<reference evidence="1 2" key="1">
    <citation type="submission" date="2024-09" db="EMBL/GenBank/DDBJ databases">
        <authorList>
            <person name="Sun Q."/>
            <person name="Mori K."/>
        </authorList>
    </citation>
    <scope>NUCLEOTIDE SEQUENCE [LARGE SCALE GENOMIC DNA]</scope>
    <source>
        <strain evidence="1 2">JCM 14321</strain>
    </source>
</reference>
<dbReference type="EMBL" id="JBHMBL010000001">
    <property type="protein sequence ID" value="MFB9641095.1"/>
    <property type="molecule type" value="Genomic_DNA"/>
</dbReference>
<organism evidence="1 2">
    <name type="scientific">Agromyces lapidis</name>
    <dbReference type="NCBI Taxonomy" id="279574"/>
    <lineage>
        <taxon>Bacteria</taxon>
        <taxon>Bacillati</taxon>
        <taxon>Actinomycetota</taxon>
        <taxon>Actinomycetes</taxon>
        <taxon>Micrococcales</taxon>
        <taxon>Microbacteriaceae</taxon>
        <taxon>Agromyces</taxon>
    </lineage>
</organism>
<gene>
    <name evidence="1" type="ORF">ACFFQV_02215</name>
</gene>
<keyword evidence="2" id="KW-1185">Reference proteome</keyword>
<evidence type="ECO:0000313" key="2">
    <source>
        <dbReference type="Proteomes" id="UP001589667"/>
    </source>
</evidence>
<sequence length="179" mass="18582">MTDGTGPVSHDPIEQLRASLAEAASRLAAARARDEVLAELVQPKPVLGIARAARMAVRGRVWRLGVLLLAPDGGLYATGHVVRAERPARRSVLAASVAEHRAWQAAAVKGGIAEGETVDFDAPQVDLGELARAGASGPVVLDGGVVRVRWNPGQPGALAELGRYLDDRVGLLVDPPGGS</sequence>
<dbReference type="Proteomes" id="UP001589667">
    <property type="component" value="Unassembled WGS sequence"/>
</dbReference>
<name>A0ABV5SL89_9MICO</name>
<proteinExistence type="predicted"/>
<evidence type="ECO:0008006" key="3">
    <source>
        <dbReference type="Google" id="ProtNLM"/>
    </source>
</evidence>
<evidence type="ECO:0000313" key="1">
    <source>
        <dbReference type="EMBL" id="MFB9641095.1"/>
    </source>
</evidence>
<accession>A0ABV5SL89</accession>
<protein>
    <recommendedName>
        <fullName evidence="3">Glutaminase</fullName>
    </recommendedName>
</protein>